<dbReference type="SUPFAM" id="SSF52833">
    <property type="entry name" value="Thioredoxin-like"/>
    <property type="match status" value="1"/>
</dbReference>
<dbReference type="InterPro" id="IPR039555">
    <property type="entry name" value="TraF/TrbB"/>
</dbReference>
<dbReference type="OrthoDB" id="5559625at2"/>
<dbReference type="InterPro" id="IPR017937">
    <property type="entry name" value="Thioredoxin_CS"/>
</dbReference>
<organism evidence="3 4">
    <name type="scientific">Legionella bozemanae</name>
    <name type="common">Fluoribacter bozemanae</name>
    <dbReference type="NCBI Taxonomy" id="447"/>
    <lineage>
        <taxon>Bacteria</taxon>
        <taxon>Pseudomonadati</taxon>
        <taxon>Pseudomonadota</taxon>
        <taxon>Gammaproteobacteria</taxon>
        <taxon>Legionellales</taxon>
        <taxon>Legionellaceae</taxon>
        <taxon>Legionella</taxon>
    </lineage>
</organism>
<dbReference type="InterPro" id="IPR036249">
    <property type="entry name" value="Thioredoxin-like_sf"/>
</dbReference>
<dbReference type="Gene3D" id="3.40.30.10">
    <property type="entry name" value="Glutaredoxin"/>
    <property type="match status" value="1"/>
</dbReference>
<dbReference type="CDD" id="cd01659">
    <property type="entry name" value="TRX_superfamily"/>
    <property type="match status" value="1"/>
</dbReference>
<dbReference type="RefSeq" id="WP_058461029.1">
    <property type="nucleotide sequence ID" value="NZ_CAAAIY010000034.1"/>
</dbReference>
<feature type="signal peptide" evidence="2">
    <location>
        <begin position="1"/>
        <end position="21"/>
    </location>
</feature>
<comment type="caution">
    <text evidence="3">The sequence shown here is derived from an EMBL/GenBank/DDBJ whole genome shotgun (WGS) entry which is preliminary data.</text>
</comment>
<protein>
    <submittedName>
        <fullName evidence="3">Conjugative transfer protein</fullName>
    </submittedName>
</protein>
<keyword evidence="1" id="KW-0676">Redox-active center</keyword>
<dbReference type="Pfam" id="PF13728">
    <property type="entry name" value="TraF"/>
    <property type="match status" value="1"/>
</dbReference>
<dbReference type="InterPro" id="IPR014109">
    <property type="entry name" value="Thiol-disulphide_isomerase_rbB"/>
</dbReference>
<dbReference type="PROSITE" id="PS00194">
    <property type="entry name" value="THIOREDOXIN_1"/>
    <property type="match status" value="1"/>
</dbReference>
<evidence type="ECO:0000313" key="4">
    <source>
        <dbReference type="Proteomes" id="UP000054695"/>
    </source>
</evidence>
<accession>A0A0W0R9I6</accession>
<dbReference type="Proteomes" id="UP000054695">
    <property type="component" value="Unassembled WGS sequence"/>
</dbReference>
<sequence length="171" mass="19550">MKGRLIITVLILTISTFTVHAESSAWFTKIIASKEEGSLQHTVKKEPKTQQHGFFREHGLILFYASTCPHCHQFAPILKSWVVQNEVEVLPLAFDNLPLPEFPNFLPATTEWINAAFQGQPINYPALFVVNPKTKMLFPVGFGSMTQDELNYRMERLIPKITSYERRGVML</sequence>
<evidence type="ECO:0000313" key="3">
    <source>
        <dbReference type="EMBL" id="KTC67710.1"/>
    </source>
</evidence>
<keyword evidence="2" id="KW-0732">Signal</keyword>
<dbReference type="NCBIfam" id="TIGR02738">
    <property type="entry name" value="TrbB"/>
    <property type="match status" value="1"/>
</dbReference>
<dbReference type="AlphaFoldDB" id="A0A0W0R9I6"/>
<keyword evidence="4" id="KW-1185">Reference proteome</keyword>
<dbReference type="STRING" id="447.Lboz_3524"/>
<name>A0A0W0R9I6_LEGBO</name>
<reference evidence="3 4" key="1">
    <citation type="submission" date="2015-11" db="EMBL/GenBank/DDBJ databases">
        <title>Genomic analysis of 38 Legionella species identifies large and diverse effector repertoires.</title>
        <authorList>
            <person name="Burstein D."/>
            <person name="Amaro F."/>
            <person name="Zusman T."/>
            <person name="Lifshitz Z."/>
            <person name="Cohen O."/>
            <person name="Gilbert J.A."/>
            <person name="Pupko T."/>
            <person name="Shuman H.A."/>
            <person name="Segal G."/>
        </authorList>
    </citation>
    <scope>NUCLEOTIDE SEQUENCE [LARGE SCALE GENOMIC DNA]</scope>
    <source>
        <strain evidence="3 4">WIGA</strain>
    </source>
</reference>
<evidence type="ECO:0000256" key="2">
    <source>
        <dbReference type="SAM" id="SignalP"/>
    </source>
</evidence>
<dbReference type="EMBL" id="LNXU01000058">
    <property type="protein sequence ID" value="KTC67710.1"/>
    <property type="molecule type" value="Genomic_DNA"/>
</dbReference>
<dbReference type="PATRIC" id="fig|447.4.peg.3775"/>
<feature type="chain" id="PRO_5006910668" evidence="2">
    <location>
        <begin position="22"/>
        <end position="171"/>
    </location>
</feature>
<proteinExistence type="predicted"/>
<evidence type="ECO:0000256" key="1">
    <source>
        <dbReference type="ARBA" id="ARBA00023284"/>
    </source>
</evidence>
<gene>
    <name evidence="3" type="ORF">Lboz_3524</name>
</gene>